<dbReference type="CDD" id="cd00130">
    <property type="entry name" value="PAS"/>
    <property type="match status" value="2"/>
</dbReference>
<gene>
    <name evidence="6" type="primary">gmr_4</name>
    <name evidence="6" type="ORF">EUAN_14200</name>
</gene>
<dbReference type="PROSITE" id="PS50887">
    <property type="entry name" value="GGDEF"/>
    <property type="match status" value="1"/>
</dbReference>
<dbReference type="EC" id="3.1.4.52" evidence="6"/>
<dbReference type="SMART" id="SM00052">
    <property type="entry name" value="EAL"/>
    <property type="match status" value="1"/>
</dbReference>
<dbReference type="InterPro" id="IPR013655">
    <property type="entry name" value="PAS_fold_3"/>
</dbReference>
<dbReference type="Gene3D" id="3.30.450.20">
    <property type="entry name" value="PAS domain"/>
    <property type="match status" value="2"/>
</dbReference>
<dbReference type="OrthoDB" id="9805474at2"/>
<evidence type="ECO:0000256" key="1">
    <source>
        <dbReference type="SAM" id="Phobius"/>
    </source>
</evidence>
<protein>
    <submittedName>
        <fullName evidence="6">Cyclic di-GMP phosphodiesterase Gmr</fullName>
        <ecNumber evidence="6">3.1.4.52</ecNumber>
    </submittedName>
</protein>
<dbReference type="InterPro" id="IPR001610">
    <property type="entry name" value="PAC"/>
</dbReference>
<dbReference type="SMART" id="SM00086">
    <property type="entry name" value="PAC"/>
    <property type="match status" value="2"/>
</dbReference>
<dbReference type="RefSeq" id="WP_071063067.1">
    <property type="nucleotide sequence ID" value="NZ_MKIE01000004.1"/>
</dbReference>
<feature type="domain" description="EAL" evidence="4">
    <location>
        <begin position="571"/>
        <end position="825"/>
    </location>
</feature>
<dbReference type="InterPro" id="IPR000014">
    <property type="entry name" value="PAS"/>
</dbReference>
<name>A0A1S1V9E6_9FIRM</name>
<evidence type="ECO:0000259" key="2">
    <source>
        <dbReference type="PROSITE" id="PS50112"/>
    </source>
</evidence>
<dbReference type="PANTHER" id="PTHR44757">
    <property type="entry name" value="DIGUANYLATE CYCLASE DGCP"/>
    <property type="match status" value="1"/>
</dbReference>
<dbReference type="InterPro" id="IPR035919">
    <property type="entry name" value="EAL_sf"/>
</dbReference>
<dbReference type="Gene3D" id="3.20.20.450">
    <property type="entry name" value="EAL domain"/>
    <property type="match status" value="1"/>
</dbReference>
<dbReference type="SMART" id="SM00267">
    <property type="entry name" value="GGDEF"/>
    <property type="match status" value="1"/>
</dbReference>
<dbReference type="STRING" id="39480.EUAN_14200"/>
<dbReference type="CDD" id="cd01948">
    <property type="entry name" value="EAL"/>
    <property type="match status" value="1"/>
</dbReference>
<evidence type="ECO:0000259" key="3">
    <source>
        <dbReference type="PROSITE" id="PS50113"/>
    </source>
</evidence>
<feature type="domain" description="PAS" evidence="2">
    <location>
        <begin position="271"/>
        <end position="342"/>
    </location>
</feature>
<accession>A0A1S1V9E6</accession>
<evidence type="ECO:0000313" key="7">
    <source>
        <dbReference type="Proteomes" id="UP000180254"/>
    </source>
</evidence>
<dbReference type="Pfam" id="PF08447">
    <property type="entry name" value="PAS_3"/>
    <property type="match status" value="1"/>
</dbReference>
<dbReference type="InterPro" id="IPR035965">
    <property type="entry name" value="PAS-like_dom_sf"/>
</dbReference>
<dbReference type="InterPro" id="IPR001633">
    <property type="entry name" value="EAL_dom"/>
</dbReference>
<dbReference type="PROSITE" id="PS50883">
    <property type="entry name" value="EAL"/>
    <property type="match status" value="1"/>
</dbReference>
<dbReference type="PANTHER" id="PTHR44757:SF2">
    <property type="entry name" value="BIOFILM ARCHITECTURE MAINTENANCE PROTEIN MBAA"/>
    <property type="match status" value="1"/>
</dbReference>
<evidence type="ECO:0000259" key="4">
    <source>
        <dbReference type="PROSITE" id="PS50883"/>
    </source>
</evidence>
<dbReference type="Gene3D" id="3.30.70.270">
    <property type="match status" value="1"/>
</dbReference>
<reference evidence="6 7" key="1">
    <citation type="submission" date="2016-09" db="EMBL/GenBank/DDBJ databases">
        <title>Genome sequence of Eubacterium angustum.</title>
        <authorList>
            <person name="Poehlein A."/>
            <person name="Daniel R."/>
        </authorList>
    </citation>
    <scope>NUCLEOTIDE SEQUENCE [LARGE SCALE GENOMIC DNA]</scope>
    <source>
        <strain evidence="6 7">DSM 1989</strain>
    </source>
</reference>
<organism evidence="6 7">
    <name type="scientific">Andreesenia angusta</name>
    <dbReference type="NCBI Taxonomy" id="39480"/>
    <lineage>
        <taxon>Bacteria</taxon>
        <taxon>Bacillati</taxon>
        <taxon>Bacillota</taxon>
        <taxon>Tissierellia</taxon>
        <taxon>Tissierellales</taxon>
        <taxon>Gottschalkiaceae</taxon>
        <taxon>Andreesenia</taxon>
    </lineage>
</organism>
<comment type="caution">
    <text evidence="6">The sequence shown here is derived from an EMBL/GenBank/DDBJ whole genome shotgun (WGS) entry which is preliminary data.</text>
</comment>
<dbReference type="Proteomes" id="UP000180254">
    <property type="component" value="Unassembled WGS sequence"/>
</dbReference>
<evidence type="ECO:0000259" key="5">
    <source>
        <dbReference type="PROSITE" id="PS50887"/>
    </source>
</evidence>
<dbReference type="InterPro" id="IPR043128">
    <property type="entry name" value="Rev_trsase/Diguanyl_cyclase"/>
</dbReference>
<feature type="domain" description="PAC" evidence="3">
    <location>
        <begin position="345"/>
        <end position="397"/>
    </location>
</feature>
<dbReference type="GO" id="GO:0006355">
    <property type="term" value="P:regulation of DNA-templated transcription"/>
    <property type="evidence" value="ECO:0007669"/>
    <property type="project" value="InterPro"/>
</dbReference>
<dbReference type="SUPFAM" id="SSF55785">
    <property type="entry name" value="PYP-like sensor domain (PAS domain)"/>
    <property type="match status" value="2"/>
</dbReference>
<dbReference type="NCBIfam" id="TIGR00229">
    <property type="entry name" value="sensory_box"/>
    <property type="match status" value="2"/>
</dbReference>
<dbReference type="PROSITE" id="PS50113">
    <property type="entry name" value="PAC"/>
    <property type="match status" value="2"/>
</dbReference>
<keyword evidence="7" id="KW-1185">Reference proteome</keyword>
<dbReference type="GO" id="GO:0071111">
    <property type="term" value="F:cyclic-guanylate-specific phosphodiesterase activity"/>
    <property type="evidence" value="ECO:0007669"/>
    <property type="project" value="UniProtKB-EC"/>
</dbReference>
<dbReference type="AlphaFoldDB" id="A0A1S1V9E6"/>
<dbReference type="Pfam" id="PF00563">
    <property type="entry name" value="EAL"/>
    <property type="match status" value="1"/>
</dbReference>
<keyword evidence="1" id="KW-0812">Transmembrane</keyword>
<dbReference type="SMART" id="SM00091">
    <property type="entry name" value="PAS"/>
    <property type="match status" value="2"/>
</dbReference>
<dbReference type="CDD" id="cd01949">
    <property type="entry name" value="GGDEF"/>
    <property type="match status" value="1"/>
</dbReference>
<proteinExistence type="predicted"/>
<dbReference type="InterPro" id="IPR000700">
    <property type="entry name" value="PAS-assoc_C"/>
</dbReference>
<dbReference type="SUPFAM" id="SSF55073">
    <property type="entry name" value="Nucleotide cyclase"/>
    <property type="match status" value="1"/>
</dbReference>
<feature type="domain" description="PAC" evidence="3">
    <location>
        <begin position="218"/>
        <end position="270"/>
    </location>
</feature>
<dbReference type="NCBIfam" id="TIGR00254">
    <property type="entry name" value="GGDEF"/>
    <property type="match status" value="1"/>
</dbReference>
<dbReference type="Pfam" id="PF00990">
    <property type="entry name" value="GGDEF"/>
    <property type="match status" value="1"/>
</dbReference>
<keyword evidence="1" id="KW-1133">Transmembrane helix</keyword>
<keyword evidence="1" id="KW-0472">Membrane</keyword>
<evidence type="ECO:0000313" key="6">
    <source>
        <dbReference type="EMBL" id="OHW62349.1"/>
    </source>
</evidence>
<sequence length="828" mass="94930">MINNSPHGDFEQSKDFVEDFELLNMKNTLSPKSEAFKVIAVYVAVGFLWVLLSDNIIRSLVENPDYRSKIEVYKGWAYVMITGAVFYGIILRRLCMFQEVTNMAIGSYNELGSAYEELVAMESEISDQYDRIAMQKEELDRLNRKHQLIIQGVNDGIWEWDLETGRYLFSDKDKQILGYEGNSLDLNYEDWKRFIHPDDINGFENTLEKYRESAEGLYENTYRIVSLSGDIRWVLSRGKGEWDENGRLTRIAGSHTDITERVALEERLRSEKDFSENIIKESPVLIMILDNDLKVKRMNPIAEKMTGYFEKDALGKSAIDLFISESRKKEMSEKIMGIVNGRSGINKEFSILGKNGIEFSALWNANQVHGADGSVEGYIFIGVDISERRALEKKLNRLAYYDPLTDLPNRVLLEKHFSKMLGEADSNGKKIAFIYMDIDNFKNINDTMGHTMGDTFIASIADILSDIVKLPNMVGRLSGDEFAMLIFDVESESDIKQYTDEILSRFKQSWILDNQEFFLSTSMGVAMYPEHGRSIETLLQNSDTAMFHVKENGKDGVAIYRPDMRDKTWKHIFMSNHLRNAICNRELFMVYQPQVDLQTGELVGVEGLIRWIHPERGFISPGEFIPFAEQNGYIKEITDWTIEVACKQIDLWKKKGYDGFKVSINLSSKLINQPGMMEFIKEKIDEYDVDPMNFCLEITETAIIDSLERSIETLNEFRKIGVSVALDDFGTGYSSLTYLHKLPIDVLKVDREFLVDIVDANHESYIFESIMGLAHNMGLQVIAEGIETEGQANFLRKASCDLAQGYYFSKPISVKELEELLENRIKVG</sequence>
<dbReference type="InterPro" id="IPR000160">
    <property type="entry name" value="GGDEF_dom"/>
</dbReference>
<feature type="transmembrane region" description="Helical" evidence="1">
    <location>
        <begin position="73"/>
        <end position="91"/>
    </location>
</feature>
<dbReference type="InterPro" id="IPR029787">
    <property type="entry name" value="Nucleotide_cyclase"/>
</dbReference>
<dbReference type="EMBL" id="MKIE01000004">
    <property type="protein sequence ID" value="OHW62349.1"/>
    <property type="molecule type" value="Genomic_DNA"/>
</dbReference>
<keyword evidence="6" id="KW-0378">Hydrolase</keyword>
<dbReference type="PROSITE" id="PS50112">
    <property type="entry name" value="PAS"/>
    <property type="match status" value="1"/>
</dbReference>
<feature type="domain" description="GGDEF" evidence="5">
    <location>
        <begin position="429"/>
        <end position="562"/>
    </location>
</feature>
<dbReference type="Pfam" id="PF00989">
    <property type="entry name" value="PAS"/>
    <property type="match status" value="1"/>
</dbReference>
<feature type="transmembrane region" description="Helical" evidence="1">
    <location>
        <begin position="35"/>
        <end position="52"/>
    </location>
</feature>
<dbReference type="InterPro" id="IPR013767">
    <property type="entry name" value="PAS_fold"/>
</dbReference>
<dbReference type="SUPFAM" id="SSF141868">
    <property type="entry name" value="EAL domain-like"/>
    <property type="match status" value="1"/>
</dbReference>
<dbReference type="InterPro" id="IPR052155">
    <property type="entry name" value="Biofilm_reg_signaling"/>
</dbReference>